<evidence type="ECO:0000313" key="1">
    <source>
        <dbReference type="EMBL" id="CAI6374711.1"/>
    </source>
</evidence>
<name>A0AAV0Y5K0_9HEMI</name>
<dbReference type="AlphaFoldDB" id="A0AAV0Y5K0"/>
<gene>
    <name evidence="1" type="ORF">MEUPH1_LOCUS28309</name>
</gene>
<dbReference type="EMBL" id="CARXXK010001250">
    <property type="protein sequence ID" value="CAI6374711.1"/>
    <property type="molecule type" value="Genomic_DNA"/>
</dbReference>
<evidence type="ECO:0000313" key="2">
    <source>
        <dbReference type="Proteomes" id="UP001160148"/>
    </source>
</evidence>
<keyword evidence="2" id="KW-1185">Reference proteome</keyword>
<protein>
    <submittedName>
        <fullName evidence="1">Uncharacterized protein</fullName>
    </submittedName>
</protein>
<sequence length="120" mass="13480">MDKHLDIEDQYPTTMENEEDKFINDTVEDLLVKIVDVVCGDDFPIAETVFHSSETFNKTKQNARSIKDPAPATVEHNRGATPVICFIPRGLIATSYSRVKRWTCQLLCGCCHVGEGVVHE</sequence>
<proteinExistence type="predicted"/>
<accession>A0AAV0Y5K0</accession>
<organism evidence="1 2">
    <name type="scientific">Macrosiphum euphorbiae</name>
    <name type="common">potato aphid</name>
    <dbReference type="NCBI Taxonomy" id="13131"/>
    <lineage>
        <taxon>Eukaryota</taxon>
        <taxon>Metazoa</taxon>
        <taxon>Ecdysozoa</taxon>
        <taxon>Arthropoda</taxon>
        <taxon>Hexapoda</taxon>
        <taxon>Insecta</taxon>
        <taxon>Pterygota</taxon>
        <taxon>Neoptera</taxon>
        <taxon>Paraneoptera</taxon>
        <taxon>Hemiptera</taxon>
        <taxon>Sternorrhyncha</taxon>
        <taxon>Aphidomorpha</taxon>
        <taxon>Aphidoidea</taxon>
        <taxon>Aphididae</taxon>
        <taxon>Macrosiphini</taxon>
        <taxon>Macrosiphum</taxon>
    </lineage>
</organism>
<comment type="caution">
    <text evidence="1">The sequence shown here is derived from an EMBL/GenBank/DDBJ whole genome shotgun (WGS) entry which is preliminary data.</text>
</comment>
<reference evidence="1 2" key="1">
    <citation type="submission" date="2023-01" db="EMBL/GenBank/DDBJ databases">
        <authorList>
            <person name="Whitehead M."/>
        </authorList>
    </citation>
    <scope>NUCLEOTIDE SEQUENCE [LARGE SCALE GENOMIC DNA]</scope>
</reference>
<dbReference type="Proteomes" id="UP001160148">
    <property type="component" value="Unassembled WGS sequence"/>
</dbReference>